<name>A0AAV7I3D2_COTGL</name>
<keyword evidence="2" id="KW-1185">Reference proteome</keyword>
<proteinExistence type="predicted"/>
<dbReference type="AlphaFoldDB" id="A0AAV7I3D2"/>
<accession>A0AAV7I3D2</accession>
<comment type="caution">
    <text evidence="1">The sequence shown here is derived from an EMBL/GenBank/DDBJ whole genome shotgun (WGS) entry which is preliminary data.</text>
</comment>
<dbReference type="Proteomes" id="UP000826195">
    <property type="component" value="Unassembled WGS sequence"/>
</dbReference>
<gene>
    <name evidence="1" type="ORF">KQX54_007460</name>
</gene>
<reference evidence="1 2" key="1">
    <citation type="journal article" date="2021" name="J. Hered.">
        <title>A chromosome-level genome assembly of the parasitoid wasp, Cotesia glomerata (Hymenoptera: Braconidae).</title>
        <authorList>
            <person name="Pinto B.J."/>
            <person name="Weis J.J."/>
            <person name="Gamble T."/>
            <person name="Ode P.J."/>
            <person name="Paul R."/>
            <person name="Zaspel J.M."/>
        </authorList>
    </citation>
    <scope>NUCLEOTIDE SEQUENCE [LARGE SCALE GENOMIC DNA]</scope>
    <source>
        <strain evidence="1">CgM1</strain>
    </source>
</reference>
<protein>
    <submittedName>
        <fullName evidence="1">Uncharacterized protein</fullName>
    </submittedName>
</protein>
<sequence length="109" mass="12737">MQNKNRHSIGKTRHWFCLSRRGPEGGERGWLELCTTTSEPSKSFYPHSSKVDVEWERPIEEEKEEDGYVEKKETTGKTTKYSREFSWKVEGDEANTSSLKLSRVLLIVR</sequence>
<evidence type="ECO:0000313" key="1">
    <source>
        <dbReference type="EMBL" id="KAH0546239.1"/>
    </source>
</evidence>
<evidence type="ECO:0000313" key="2">
    <source>
        <dbReference type="Proteomes" id="UP000826195"/>
    </source>
</evidence>
<organism evidence="1 2">
    <name type="scientific">Cotesia glomerata</name>
    <name type="common">Lepidopteran parasitic wasp</name>
    <name type="synonym">Apanteles glomeratus</name>
    <dbReference type="NCBI Taxonomy" id="32391"/>
    <lineage>
        <taxon>Eukaryota</taxon>
        <taxon>Metazoa</taxon>
        <taxon>Ecdysozoa</taxon>
        <taxon>Arthropoda</taxon>
        <taxon>Hexapoda</taxon>
        <taxon>Insecta</taxon>
        <taxon>Pterygota</taxon>
        <taxon>Neoptera</taxon>
        <taxon>Endopterygota</taxon>
        <taxon>Hymenoptera</taxon>
        <taxon>Apocrita</taxon>
        <taxon>Ichneumonoidea</taxon>
        <taxon>Braconidae</taxon>
        <taxon>Microgastrinae</taxon>
        <taxon>Cotesia</taxon>
    </lineage>
</organism>
<dbReference type="EMBL" id="JAHXZJ010002237">
    <property type="protein sequence ID" value="KAH0546239.1"/>
    <property type="molecule type" value="Genomic_DNA"/>
</dbReference>